<evidence type="ECO:0000256" key="1">
    <source>
        <dbReference type="SAM" id="Phobius"/>
    </source>
</evidence>
<protein>
    <submittedName>
        <fullName evidence="2">Tetraspanin</fullName>
    </submittedName>
</protein>
<evidence type="ECO:0000313" key="2">
    <source>
        <dbReference type="EMBL" id="UQC83133.1"/>
    </source>
</evidence>
<feature type="transmembrane region" description="Helical" evidence="1">
    <location>
        <begin position="7"/>
        <end position="29"/>
    </location>
</feature>
<dbReference type="Proteomes" id="UP000830671">
    <property type="component" value="Chromosome 4"/>
</dbReference>
<keyword evidence="1" id="KW-0812">Transmembrane</keyword>
<feature type="transmembrane region" description="Helical" evidence="1">
    <location>
        <begin position="86"/>
        <end position="107"/>
    </location>
</feature>
<feature type="transmembrane region" description="Helical" evidence="1">
    <location>
        <begin position="49"/>
        <end position="74"/>
    </location>
</feature>
<feature type="transmembrane region" description="Helical" evidence="1">
    <location>
        <begin position="181"/>
        <end position="203"/>
    </location>
</feature>
<gene>
    <name evidence="2" type="ORF">CLUP02_08626</name>
</gene>
<evidence type="ECO:0000313" key="3">
    <source>
        <dbReference type="Proteomes" id="UP000830671"/>
    </source>
</evidence>
<organism evidence="2 3">
    <name type="scientific">Colletotrichum lupini</name>
    <dbReference type="NCBI Taxonomy" id="145971"/>
    <lineage>
        <taxon>Eukaryota</taxon>
        <taxon>Fungi</taxon>
        <taxon>Dikarya</taxon>
        <taxon>Ascomycota</taxon>
        <taxon>Pezizomycotina</taxon>
        <taxon>Sordariomycetes</taxon>
        <taxon>Hypocreomycetidae</taxon>
        <taxon>Glomerellales</taxon>
        <taxon>Glomerellaceae</taxon>
        <taxon>Colletotrichum</taxon>
        <taxon>Colletotrichum acutatum species complex</taxon>
    </lineage>
</organism>
<proteinExistence type="predicted"/>
<name>A0A9Q8STW5_9PEZI</name>
<dbReference type="EMBL" id="CP019476">
    <property type="protein sequence ID" value="UQC83133.1"/>
    <property type="molecule type" value="Genomic_DNA"/>
</dbReference>
<dbReference type="RefSeq" id="XP_049144755.1">
    <property type="nucleotide sequence ID" value="XM_049287612.1"/>
</dbReference>
<accession>A0A9Q8STW5</accession>
<dbReference type="AlphaFoldDB" id="A0A9Q8STW5"/>
<keyword evidence="1" id="KW-1133">Transmembrane helix</keyword>
<sequence length="286" mass="31189">MANKVLMTFVVADIVFVITGALLLGFTLINQNLIKEAPTEGTEAVMRLLTAQFPLTAGIANAVFIFVTFLSTIPGMITPTRGWLKISGYLTTFCGLFSLILGVYLWVLTLTTKNDFGKTWNVQDPRVQELMQTAFKCCGYFNSTSPAFVTDAQCPSPAAAALQRGCATPITSFANIFVDNIFTAVFGMVGIDAMLIVTIAMLLKDRKERERYRHIDEKAGAKKAAGSSWRQFLSSLSRSGSQPLLENSFSLERAANLERATVRGLLSPGPGKRLNRLTPAAAIDWS</sequence>
<keyword evidence="3" id="KW-1185">Reference proteome</keyword>
<dbReference type="KEGG" id="clup:CLUP02_08626"/>
<dbReference type="GeneID" id="73342622"/>
<reference evidence="2" key="1">
    <citation type="journal article" date="2021" name="Mol. Plant Microbe Interact.">
        <title>Complete Genome Sequence of the Plant-Pathogenic Fungus Colletotrichum lupini.</title>
        <authorList>
            <person name="Baroncelli R."/>
            <person name="Pensec F."/>
            <person name="Da Lio D."/>
            <person name="Boufleur T."/>
            <person name="Vicente I."/>
            <person name="Sarrocco S."/>
            <person name="Picot A."/>
            <person name="Baraldi E."/>
            <person name="Sukno S."/>
            <person name="Thon M."/>
            <person name="Le Floch G."/>
        </authorList>
    </citation>
    <scope>NUCLEOTIDE SEQUENCE</scope>
    <source>
        <strain evidence="2">IMI 504893</strain>
    </source>
</reference>
<keyword evidence="1" id="KW-0472">Membrane</keyword>